<proteinExistence type="inferred from homology"/>
<evidence type="ECO:0000256" key="5">
    <source>
        <dbReference type="ARBA" id="ARBA00022898"/>
    </source>
</evidence>
<reference evidence="11" key="1">
    <citation type="submission" date="2022-11" db="EMBL/GenBank/DDBJ databases">
        <title>Biodiversity and phylogenetic relationships of bacteria.</title>
        <authorList>
            <person name="Machado R.A.R."/>
            <person name="Bhat A."/>
            <person name="Loulou A."/>
            <person name="Kallel S."/>
        </authorList>
    </citation>
    <scope>NUCLEOTIDE SEQUENCE</scope>
    <source>
        <strain evidence="11">K-TC2</strain>
    </source>
</reference>
<dbReference type="PRINTS" id="PR00992">
    <property type="entry name" value="ALARACEMASE"/>
</dbReference>
<dbReference type="InterPro" id="IPR011079">
    <property type="entry name" value="Ala_racemase_C"/>
</dbReference>
<comment type="pathway">
    <text evidence="7">Amino-acid biosynthesis; D-alanine biosynthesis; D-alanine from L-alanine: step 1/1.</text>
</comment>
<evidence type="ECO:0000259" key="10">
    <source>
        <dbReference type="SMART" id="SM01005"/>
    </source>
</evidence>
<evidence type="ECO:0000256" key="8">
    <source>
        <dbReference type="PIRSR" id="PIRSR600821-50"/>
    </source>
</evidence>
<dbReference type="RefSeq" id="WP_266339682.1">
    <property type="nucleotide sequence ID" value="NZ_JAPKNK010000006.1"/>
</dbReference>
<comment type="function">
    <text evidence="7">Catalyzes the interconversion of L-alanine and D-alanine. May also act on other amino acids.</text>
</comment>
<protein>
    <recommendedName>
        <fullName evidence="4 7">Alanine racemase</fullName>
        <ecNumber evidence="4 7">5.1.1.1</ecNumber>
    </recommendedName>
</protein>
<evidence type="ECO:0000256" key="9">
    <source>
        <dbReference type="PIRSR" id="PIRSR600821-52"/>
    </source>
</evidence>
<evidence type="ECO:0000256" key="3">
    <source>
        <dbReference type="ARBA" id="ARBA00007880"/>
    </source>
</evidence>
<dbReference type="InterPro" id="IPR001608">
    <property type="entry name" value="Ala_racemase_N"/>
</dbReference>
<dbReference type="Pfam" id="PF01168">
    <property type="entry name" value="Ala_racemase_N"/>
    <property type="match status" value="1"/>
</dbReference>
<keyword evidence="5 7" id="KW-0663">Pyridoxal phosphate</keyword>
<comment type="caution">
    <text evidence="11">The sequence shown here is derived from an EMBL/GenBank/DDBJ whole genome shotgun (WGS) entry which is preliminary data.</text>
</comment>
<evidence type="ECO:0000256" key="1">
    <source>
        <dbReference type="ARBA" id="ARBA00000316"/>
    </source>
</evidence>
<comment type="catalytic activity">
    <reaction evidence="1 7">
        <text>L-alanine = D-alanine</text>
        <dbReference type="Rhea" id="RHEA:20249"/>
        <dbReference type="ChEBI" id="CHEBI:57416"/>
        <dbReference type="ChEBI" id="CHEBI:57972"/>
        <dbReference type="EC" id="5.1.1.1"/>
    </reaction>
</comment>
<dbReference type="Proteomes" id="UP001144805">
    <property type="component" value="Unassembled WGS sequence"/>
</dbReference>
<dbReference type="InterPro" id="IPR009006">
    <property type="entry name" value="Ala_racemase/Decarboxylase_C"/>
</dbReference>
<dbReference type="PANTHER" id="PTHR30511:SF0">
    <property type="entry name" value="ALANINE RACEMASE, CATABOLIC-RELATED"/>
    <property type="match status" value="1"/>
</dbReference>
<dbReference type="SUPFAM" id="SSF51419">
    <property type="entry name" value="PLP-binding barrel"/>
    <property type="match status" value="1"/>
</dbReference>
<dbReference type="SUPFAM" id="SSF50621">
    <property type="entry name" value="Alanine racemase C-terminal domain-like"/>
    <property type="match status" value="1"/>
</dbReference>
<dbReference type="InterPro" id="IPR000821">
    <property type="entry name" value="Ala_racemase"/>
</dbReference>
<dbReference type="InterPro" id="IPR029066">
    <property type="entry name" value="PLP-binding_barrel"/>
</dbReference>
<comment type="similarity">
    <text evidence="3 7">Belongs to the alanine racemase family.</text>
</comment>
<dbReference type="PROSITE" id="PS00395">
    <property type="entry name" value="ALANINE_RACEMASE"/>
    <property type="match status" value="1"/>
</dbReference>
<dbReference type="InterPro" id="IPR020622">
    <property type="entry name" value="Ala_racemase_pyridoxalP-BS"/>
</dbReference>
<accession>A0A9X3E493</accession>
<dbReference type="EMBL" id="JAPKNK010000006">
    <property type="protein sequence ID" value="MCX5570502.1"/>
    <property type="molecule type" value="Genomic_DNA"/>
</dbReference>
<gene>
    <name evidence="11" type="primary">alr</name>
    <name evidence="11" type="ORF">OSH07_14935</name>
</gene>
<feature type="modified residue" description="N6-(pyridoxal phosphate)lysine" evidence="7 8">
    <location>
        <position position="47"/>
    </location>
</feature>
<dbReference type="AlphaFoldDB" id="A0A9X3E493"/>
<feature type="binding site" evidence="7 9">
    <location>
        <position position="144"/>
    </location>
    <ligand>
        <name>substrate</name>
    </ligand>
</feature>
<dbReference type="Gene3D" id="2.40.37.10">
    <property type="entry name" value="Lyase, Ornithine Decarboxylase, Chain A, domain 1"/>
    <property type="match status" value="1"/>
</dbReference>
<dbReference type="EC" id="5.1.1.1" evidence="4 7"/>
<evidence type="ECO:0000313" key="11">
    <source>
        <dbReference type="EMBL" id="MCX5570502.1"/>
    </source>
</evidence>
<organism evidence="11 12">
    <name type="scientific">Kaistia nematophila</name>
    <dbReference type="NCBI Taxonomy" id="2994654"/>
    <lineage>
        <taxon>Bacteria</taxon>
        <taxon>Pseudomonadati</taxon>
        <taxon>Pseudomonadota</taxon>
        <taxon>Alphaproteobacteria</taxon>
        <taxon>Hyphomicrobiales</taxon>
        <taxon>Kaistiaceae</taxon>
        <taxon>Kaistia</taxon>
    </lineage>
</organism>
<name>A0A9X3E493_9HYPH</name>
<dbReference type="HAMAP" id="MF_01201">
    <property type="entry name" value="Ala_racemase"/>
    <property type="match status" value="1"/>
</dbReference>
<dbReference type="GO" id="GO:0030632">
    <property type="term" value="P:D-alanine biosynthetic process"/>
    <property type="evidence" value="ECO:0007669"/>
    <property type="project" value="UniProtKB-UniRule"/>
</dbReference>
<feature type="active site" description="Proton acceptor; specific for L-alanine" evidence="7">
    <location>
        <position position="265"/>
    </location>
</feature>
<keyword evidence="6 7" id="KW-0413">Isomerase</keyword>
<keyword evidence="12" id="KW-1185">Reference proteome</keyword>
<dbReference type="NCBIfam" id="TIGR00492">
    <property type="entry name" value="alr"/>
    <property type="match status" value="1"/>
</dbReference>
<dbReference type="GO" id="GO:0030170">
    <property type="term" value="F:pyridoxal phosphate binding"/>
    <property type="evidence" value="ECO:0007669"/>
    <property type="project" value="UniProtKB-UniRule"/>
</dbReference>
<comment type="cofactor">
    <cofactor evidence="2 7 8">
        <name>pyridoxal 5'-phosphate</name>
        <dbReference type="ChEBI" id="CHEBI:597326"/>
    </cofactor>
</comment>
<evidence type="ECO:0000256" key="6">
    <source>
        <dbReference type="ARBA" id="ARBA00023235"/>
    </source>
</evidence>
<dbReference type="CDD" id="cd00430">
    <property type="entry name" value="PLPDE_III_AR"/>
    <property type="match status" value="1"/>
</dbReference>
<feature type="domain" description="Alanine racemase C-terminal" evidence="10">
    <location>
        <begin position="244"/>
        <end position="373"/>
    </location>
</feature>
<sequence length="376" mass="39284">MEQSDPTPVQTPATTGNRLTIDLGALARNWQALAAQAGTAETAAAVKGNAYGIGAEPAARALSRAGCRTFFVALPEEGFQVRAVAPEATIYVLNGLASGVAAAHEAGNIRPVIGSLDELREWSAYRAAGGQGQAALHVDTGMNRLGVTFAEALELASDRGLTERLGLTLVMSHLACGDTPAHPLNARQLATMQDVRALFPGLPVSLANTAGIALGHDYHFNLVRPGIGLYGGPYIEGEPPLETVVTAEARIIQIRDVPAGETVGYGAAQTLTRACRIAILSTGYADGYHRSAGATDGHPGASVVLHGHRAPLVGRISMDLMAIDVTDIPAARRGDWVELFGPNMPVAEVATAARTISYELLTSLGGRYARHYRGAL</sequence>
<feature type="binding site" evidence="7 9">
    <location>
        <position position="318"/>
    </location>
    <ligand>
        <name>substrate</name>
    </ligand>
</feature>
<evidence type="ECO:0000313" key="12">
    <source>
        <dbReference type="Proteomes" id="UP001144805"/>
    </source>
</evidence>
<dbReference type="GO" id="GO:0008784">
    <property type="term" value="F:alanine racemase activity"/>
    <property type="evidence" value="ECO:0007669"/>
    <property type="project" value="UniProtKB-UniRule"/>
</dbReference>
<feature type="active site" description="Proton acceptor; specific for D-alanine" evidence="7">
    <location>
        <position position="47"/>
    </location>
</feature>
<dbReference type="PANTHER" id="PTHR30511">
    <property type="entry name" value="ALANINE RACEMASE"/>
    <property type="match status" value="1"/>
</dbReference>
<dbReference type="SMART" id="SM01005">
    <property type="entry name" value="Ala_racemase_C"/>
    <property type="match status" value="1"/>
</dbReference>
<dbReference type="Gene3D" id="3.20.20.10">
    <property type="entry name" value="Alanine racemase"/>
    <property type="match status" value="1"/>
</dbReference>
<dbReference type="GO" id="GO:0005829">
    <property type="term" value="C:cytosol"/>
    <property type="evidence" value="ECO:0007669"/>
    <property type="project" value="TreeGrafter"/>
</dbReference>
<evidence type="ECO:0000256" key="7">
    <source>
        <dbReference type="HAMAP-Rule" id="MF_01201"/>
    </source>
</evidence>
<evidence type="ECO:0000256" key="4">
    <source>
        <dbReference type="ARBA" id="ARBA00013089"/>
    </source>
</evidence>
<evidence type="ECO:0000256" key="2">
    <source>
        <dbReference type="ARBA" id="ARBA00001933"/>
    </source>
</evidence>
<dbReference type="Pfam" id="PF00842">
    <property type="entry name" value="Ala_racemase_C"/>
    <property type="match status" value="1"/>
</dbReference>